<evidence type="ECO:0008006" key="3">
    <source>
        <dbReference type="Google" id="ProtNLM"/>
    </source>
</evidence>
<dbReference type="NCBIfam" id="TIGR04256">
    <property type="entry name" value="GxxExxY"/>
    <property type="match status" value="1"/>
</dbReference>
<comment type="caution">
    <text evidence="1">The sequence shown here is derived from an EMBL/GenBank/DDBJ whole genome shotgun (WGS) entry which is preliminary data.</text>
</comment>
<dbReference type="EMBL" id="MFQE01000072">
    <property type="protein sequence ID" value="OGH69624.1"/>
    <property type="molecule type" value="Genomic_DNA"/>
</dbReference>
<dbReference type="Pfam" id="PF13366">
    <property type="entry name" value="PDDEXK_3"/>
    <property type="match status" value="1"/>
</dbReference>
<evidence type="ECO:0000313" key="1">
    <source>
        <dbReference type="EMBL" id="OGH69624.1"/>
    </source>
</evidence>
<dbReference type="Proteomes" id="UP000177457">
    <property type="component" value="Unassembled WGS sequence"/>
</dbReference>
<organism evidence="1 2">
    <name type="scientific">Candidatus Magasanikbacteria bacterium RIFCSPHIGHO2_02_FULL_51_14</name>
    <dbReference type="NCBI Taxonomy" id="1798683"/>
    <lineage>
        <taxon>Bacteria</taxon>
        <taxon>Candidatus Magasanikiibacteriota</taxon>
    </lineage>
</organism>
<accession>A0A1F6MDC5</accession>
<evidence type="ECO:0000313" key="2">
    <source>
        <dbReference type="Proteomes" id="UP000177457"/>
    </source>
</evidence>
<protein>
    <recommendedName>
        <fullName evidence="3">GxxExxY protein</fullName>
    </recommendedName>
</protein>
<sequence>MDQGGKYYIHRKDLLFPELSFRVNGVLIDVAKQLGGGHKEKYYQEAIRIGLHREKIPFKEQMYVPLTFDEQIVGKYFFDFYIENKIVLEIKRGEFIAASVINQTKQYLSAINCKLGILACFTHGGVVIKRVVNEY</sequence>
<dbReference type="AlphaFoldDB" id="A0A1F6MDC5"/>
<name>A0A1F6MDC5_9BACT</name>
<gene>
    <name evidence="1" type="ORF">A3C90_04280</name>
</gene>
<proteinExistence type="predicted"/>
<reference evidence="1 2" key="1">
    <citation type="journal article" date="2016" name="Nat. Commun.">
        <title>Thousands of microbial genomes shed light on interconnected biogeochemical processes in an aquifer system.</title>
        <authorList>
            <person name="Anantharaman K."/>
            <person name="Brown C.T."/>
            <person name="Hug L.A."/>
            <person name="Sharon I."/>
            <person name="Castelle C.J."/>
            <person name="Probst A.J."/>
            <person name="Thomas B.C."/>
            <person name="Singh A."/>
            <person name="Wilkins M.J."/>
            <person name="Karaoz U."/>
            <person name="Brodie E.L."/>
            <person name="Williams K.H."/>
            <person name="Hubbard S.S."/>
            <person name="Banfield J.F."/>
        </authorList>
    </citation>
    <scope>NUCLEOTIDE SEQUENCE [LARGE SCALE GENOMIC DNA]</scope>
</reference>
<dbReference type="InterPro" id="IPR026350">
    <property type="entry name" value="GxxExxY"/>
</dbReference>
<dbReference type="STRING" id="1798683.A3C90_04280"/>